<dbReference type="InterPro" id="IPR054224">
    <property type="entry name" value="DUF6944"/>
</dbReference>
<reference evidence="2 3" key="1">
    <citation type="submission" date="2021-03" db="EMBL/GenBank/DDBJ databases">
        <title>Genomic Encyclopedia of Type Strains, Phase IV (KMG-IV): sequencing the most valuable type-strain genomes for metagenomic binning, comparative biology and taxonomic classification.</title>
        <authorList>
            <person name="Goeker M."/>
        </authorList>
    </citation>
    <scope>NUCLEOTIDE SEQUENCE [LARGE SCALE GENOMIC DNA]</scope>
    <source>
        <strain evidence="2 3">DSM 25609</strain>
    </source>
</reference>
<dbReference type="RefSeq" id="WP_209462366.1">
    <property type="nucleotide sequence ID" value="NZ_CP110224.1"/>
</dbReference>
<keyword evidence="3" id="KW-1185">Reference proteome</keyword>
<keyword evidence="1" id="KW-0812">Transmembrane</keyword>
<evidence type="ECO:0000256" key="1">
    <source>
        <dbReference type="SAM" id="Phobius"/>
    </source>
</evidence>
<protein>
    <submittedName>
        <fullName evidence="2">Uncharacterized protein</fullName>
    </submittedName>
</protein>
<proteinExistence type="predicted"/>
<gene>
    <name evidence="2" type="ORF">J2Z83_001272</name>
</gene>
<sequence length="179" mass="18886">MRQDKERLGSSVLAAGVILEAISATENIHLGEETRSRLLAYANVLAAVGNATIADTLDELDAEKLGLKTLTTGNLAVTYGNVVPDSDEDKTKLTVKGNLIQTLGGSLALTEVFNPKGSKSEILLSYGVTLITAGAAIISIGGSKELRNIENRLVEIGAWVKALGATLVMLSFFLPDKDM</sequence>
<dbReference type="Pfam" id="PF22116">
    <property type="entry name" value="DUF6944"/>
    <property type="match status" value="1"/>
</dbReference>
<feature type="transmembrane region" description="Helical" evidence="1">
    <location>
        <begin position="153"/>
        <end position="174"/>
    </location>
</feature>
<name>A0ABS4IDZ6_9BACI</name>
<dbReference type="EMBL" id="JAGGKX010000004">
    <property type="protein sequence ID" value="MBP1969169.1"/>
    <property type="molecule type" value="Genomic_DNA"/>
</dbReference>
<evidence type="ECO:0000313" key="2">
    <source>
        <dbReference type="EMBL" id="MBP1969169.1"/>
    </source>
</evidence>
<evidence type="ECO:0000313" key="3">
    <source>
        <dbReference type="Proteomes" id="UP001519345"/>
    </source>
</evidence>
<dbReference type="Proteomes" id="UP001519345">
    <property type="component" value="Unassembled WGS sequence"/>
</dbReference>
<feature type="transmembrane region" description="Helical" evidence="1">
    <location>
        <begin position="122"/>
        <end position="141"/>
    </location>
</feature>
<keyword evidence="1" id="KW-1133">Transmembrane helix</keyword>
<accession>A0ABS4IDZ6</accession>
<keyword evidence="1" id="KW-0472">Membrane</keyword>
<organism evidence="2 3">
    <name type="scientific">Virgibacillus natechei</name>
    <dbReference type="NCBI Taxonomy" id="1216297"/>
    <lineage>
        <taxon>Bacteria</taxon>
        <taxon>Bacillati</taxon>
        <taxon>Bacillota</taxon>
        <taxon>Bacilli</taxon>
        <taxon>Bacillales</taxon>
        <taxon>Bacillaceae</taxon>
        <taxon>Virgibacillus</taxon>
    </lineage>
</organism>
<comment type="caution">
    <text evidence="2">The sequence shown here is derived from an EMBL/GenBank/DDBJ whole genome shotgun (WGS) entry which is preliminary data.</text>
</comment>